<proteinExistence type="predicted"/>
<reference evidence="1" key="1">
    <citation type="submission" date="2019-10" db="EMBL/GenBank/DDBJ databases">
        <title>Draft genome sequece of Microseira wollei NIES-4236.</title>
        <authorList>
            <person name="Yamaguchi H."/>
            <person name="Suzuki S."/>
            <person name="Kawachi M."/>
        </authorList>
    </citation>
    <scope>NUCLEOTIDE SEQUENCE</scope>
    <source>
        <strain evidence="1">NIES-4236</strain>
    </source>
</reference>
<dbReference type="AlphaFoldDB" id="A0AAV3XL43"/>
<sequence length="142" mass="16788">MAVEFYRDYFKDSISDIDVKRLQQILAFVPTAIIYSGISDYEVNWRVGFWGWQNNQVFRLPTWAWNWEKVQEELEASGYGKKESLRTIREVIVGIHKLLAAFLADGYYLYIEQYRRSENGSNLILRLLNRFSSSNGKFISRN</sequence>
<organism evidence="1 2">
    <name type="scientific">Microseira wollei NIES-4236</name>
    <dbReference type="NCBI Taxonomy" id="2530354"/>
    <lineage>
        <taxon>Bacteria</taxon>
        <taxon>Bacillati</taxon>
        <taxon>Cyanobacteriota</taxon>
        <taxon>Cyanophyceae</taxon>
        <taxon>Oscillatoriophycideae</taxon>
        <taxon>Aerosakkonematales</taxon>
        <taxon>Aerosakkonemataceae</taxon>
        <taxon>Microseira</taxon>
    </lineage>
</organism>
<accession>A0AAV3XL43</accession>
<dbReference type="Proteomes" id="UP001050975">
    <property type="component" value="Unassembled WGS sequence"/>
</dbReference>
<protein>
    <submittedName>
        <fullName evidence="1">WD40 domain-containing protein</fullName>
    </submittedName>
</protein>
<gene>
    <name evidence="1" type="ORF">MiSe_56820</name>
</gene>
<comment type="caution">
    <text evidence="1">The sequence shown here is derived from an EMBL/GenBank/DDBJ whole genome shotgun (WGS) entry which is preliminary data.</text>
</comment>
<evidence type="ECO:0000313" key="1">
    <source>
        <dbReference type="EMBL" id="GET40870.1"/>
    </source>
</evidence>
<name>A0AAV3XL43_9CYAN</name>
<dbReference type="RefSeq" id="WP_226587065.1">
    <property type="nucleotide sequence ID" value="NZ_BLAY01000102.1"/>
</dbReference>
<evidence type="ECO:0000313" key="2">
    <source>
        <dbReference type="Proteomes" id="UP001050975"/>
    </source>
</evidence>
<keyword evidence="2" id="KW-1185">Reference proteome</keyword>
<dbReference type="EMBL" id="BLAY01000102">
    <property type="protein sequence ID" value="GET40870.1"/>
    <property type="molecule type" value="Genomic_DNA"/>
</dbReference>